<dbReference type="PANTHER" id="PTHR30535">
    <property type="entry name" value="VITAMIN B12-BINDING PROTEIN"/>
    <property type="match status" value="1"/>
</dbReference>
<dbReference type="PROSITE" id="PS50983">
    <property type="entry name" value="FE_B12_PBP"/>
    <property type="match status" value="1"/>
</dbReference>
<dbReference type="InterPro" id="IPR050902">
    <property type="entry name" value="ABC_Transporter_SBP"/>
</dbReference>
<dbReference type="Gene3D" id="1.10.1330.10">
    <property type="entry name" value="Dockerin domain"/>
    <property type="match status" value="1"/>
</dbReference>
<dbReference type="InterPro" id="IPR036439">
    <property type="entry name" value="Dockerin_dom_sf"/>
</dbReference>
<dbReference type="SUPFAM" id="SSF53807">
    <property type="entry name" value="Helical backbone' metal receptor"/>
    <property type="match status" value="1"/>
</dbReference>
<dbReference type="PROSITE" id="PS51766">
    <property type="entry name" value="DOCKERIN"/>
    <property type="match status" value="1"/>
</dbReference>
<proteinExistence type="predicted"/>
<sequence length="458" mass="50433">MREDKIVVLALVLLANIIPLSLGSSYVLHVFGNANMDGKIDQEDLATLREIISNNMSPTGLADANLDGEVDLRDIAQVEMIINGTEKELSLLDGNDLPITINKPVERIVVEYLDNADLMQILKKTDKVVGVDLAVAKSPAEFPEMSNRTCVGAMHKEPDYEKVLSLDPDLLLVFSNVTQEKDKNLPGVPVLFAGLYYPDLLKPETSAFTDAVRKLGYVLDAQQDAEEYIQWHMNSLNRLVESTGSIPDSERPTVLVAAYPEADEKTIFTFAQIDTLTSMVDLAGGRTVAADLPDFMKSTYRIEVDPEWVLQDDPDYIVLLVVATTYSGLVLDPPSGYDADDPTGMKEALEAFMSRPEYANLKAVQNGDVYILSGNLRNDASKGLIGAAYLARIFHPDEAEMDPEELHQEYLQRFLGLDYDLDEHGVFIYPPLIKGSGELEGVPDGYYAAVSYEGAAKA</sequence>
<comment type="caution">
    <text evidence="3">The sequence shown here is derived from an EMBL/GenBank/DDBJ whole genome shotgun (WGS) entry which is preliminary data.</text>
</comment>
<name>A0A0W8F9W2_9ZZZZ</name>
<dbReference type="InterPro" id="IPR016134">
    <property type="entry name" value="Dockerin_dom"/>
</dbReference>
<dbReference type="SUPFAM" id="SSF63446">
    <property type="entry name" value="Type I dockerin domain"/>
    <property type="match status" value="1"/>
</dbReference>
<feature type="domain" description="Dockerin" evidence="2">
    <location>
        <begin position="27"/>
        <end position="91"/>
    </location>
</feature>
<gene>
    <name evidence="3" type="ORF">ASZ90_012690</name>
</gene>
<dbReference type="AlphaFoldDB" id="A0A0W8F9W2"/>
<protein>
    <recommendedName>
        <fullName evidence="4">Vitamin b12 abc transporter, b12-binding component btuf</fullName>
    </recommendedName>
</protein>
<evidence type="ECO:0000259" key="1">
    <source>
        <dbReference type="PROSITE" id="PS50983"/>
    </source>
</evidence>
<dbReference type="PANTHER" id="PTHR30535:SF34">
    <property type="entry name" value="MOLYBDATE-BINDING PROTEIN MOLA"/>
    <property type="match status" value="1"/>
</dbReference>
<dbReference type="Gene3D" id="3.40.50.1980">
    <property type="entry name" value="Nitrogenase molybdenum iron protein domain"/>
    <property type="match status" value="2"/>
</dbReference>
<dbReference type="Pfam" id="PF01497">
    <property type="entry name" value="Peripla_BP_2"/>
    <property type="match status" value="1"/>
</dbReference>
<organism evidence="3">
    <name type="scientific">hydrocarbon metagenome</name>
    <dbReference type="NCBI Taxonomy" id="938273"/>
    <lineage>
        <taxon>unclassified sequences</taxon>
        <taxon>metagenomes</taxon>
        <taxon>ecological metagenomes</taxon>
    </lineage>
</organism>
<dbReference type="GO" id="GO:0000272">
    <property type="term" value="P:polysaccharide catabolic process"/>
    <property type="evidence" value="ECO:0007669"/>
    <property type="project" value="InterPro"/>
</dbReference>
<evidence type="ECO:0000259" key="2">
    <source>
        <dbReference type="PROSITE" id="PS51766"/>
    </source>
</evidence>
<feature type="domain" description="Fe/B12 periplasmic-binding" evidence="1">
    <location>
        <begin position="107"/>
        <end position="398"/>
    </location>
</feature>
<evidence type="ECO:0008006" key="4">
    <source>
        <dbReference type="Google" id="ProtNLM"/>
    </source>
</evidence>
<dbReference type="EMBL" id="LNQE01001429">
    <property type="protein sequence ID" value="KUG17626.1"/>
    <property type="molecule type" value="Genomic_DNA"/>
</dbReference>
<dbReference type="CDD" id="cd14256">
    <property type="entry name" value="Dockerin_I"/>
    <property type="match status" value="1"/>
</dbReference>
<accession>A0A0W8F9W2</accession>
<reference evidence="3" key="1">
    <citation type="journal article" date="2015" name="Proc. Natl. Acad. Sci. U.S.A.">
        <title>Networks of energetic and metabolic interactions define dynamics in microbial communities.</title>
        <authorList>
            <person name="Embree M."/>
            <person name="Liu J.K."/>
            <person name="Al-Bassam M.M."/>
            <person name="Zengler K."/>
        </authorList>
    </citation>
    <scope>NUCLEOTIDE SEQUENCE</scope>
</reference>
<dbReference type="InterPro" id="IPR002491">
    <property type="entry name" value="ABC_transptr_periplasmic_BD"/>
</dbReference>
<evidence type="ECO:0000313" key="3">
    <source>
        <dbReference type="EMBL" id="KUG17626.1"/>
    </source>
</evidence>